<proteinExistence type="inferred from homology"/>
<dbReference type="PANTHER" id="PTHR33540">
    <property type="entry name" value="TRNA THREONYLCARBAMOYLADENOSINE BIOSYNTHESIS PROTEIN TSAE"/>
    <property type="match status" value="1"/>
</dbReference>
<dbReference type="InterPro" id="IPR003442">
    <property type="entry name" value="T6A_TsaE"/>
</dbReference>
<dbReference type="GO" id="GO:0046872">
    <property type="term" value="F:metal ion binding"/>
    <property type="evidence" value="ECO:0007669"/>
    <property type="project" value="UniProtKB-KW"/>
</dbReference>
<dbReference type="EMBL" id="FNXY01000003">
    <property type="protein sequence ID" value="SEI78358.1"/>
    <property type="molecule type" value="Genomic_DNA"/>
</dbReference>
<evidence type="ECO:0000256" key="6">
    <source>
        <dbReference type="ARBA" id="ARBA00022723"/>
    </source>
</evidence>
<accession>A0A1H6TE82</accession>
<sequence length="146" mass="16646">MNTLPATIRLQELSELDTVAASLLRIGEHVPVWLFNGSMGVGKTTLIKKLCEKLGVKSIVQSPTFSIVNEYITEKGLPVYHFDFYRIKTEFEALDIGVEEYFDSGGFCFVEWPEKIESLWPYPHLLINLSIDEHGGRILEIQEKNN</sequence>
<dbReference type="SUPFAM" id="SSF52540">
    <property type="entry name" value="P-loop containing nucleoside triphosphate hydrolases"/>
    <property type="match status" value="1"/>
</dbReference>
<dbReference type="GO" id="GO:0002949">
    <property type="term" value="P:tRNA threonylcarbamoyladenosine modification"/>
    <property type="evidence" value="ECO:0007669"/>
    <property type="project" value="InterPro"/>
</dbReference>
<evidence type="ECO:0000256" key="7">
    <source>
        <dbReference type="ARBA" id="ARBA00022741"/>
    </source>
</evidence>
<dbReference type="RefSeq" id="WP_090335192.1">
    <property type="nucleotide sequence ID" value="NZ_FNXY01000003.1"/>
</dbReference>
<evidence type="ECO:0000256" key="9">
    <source>
        <dbReference type="ARBA" id="ARBA00022842"/>
    </source>
</evidence>
<dbReference type="GO" id="GO:0005737">
    <property type="term" value="C:cytoplasm"/>
    <property type="evidence" value="ECO:0007669"/>
    <property type="project" value="UniProtKB-SubCell"/>
</dbReference>
<name>A0A1H6TE82_9BACT</name>
<dbReference type="Proteomes" id="UP000199532">
    <property type="component" value="Unassembled WGS sequence"/>
</dbReference>
<keyword evidence="7" id="KW-0547">Nucleotide-binding</keyword>
<keyword evidence="6" id="KW-0479">Metal-binding</keyword>
<gene>
    <name evidence="11" type="ORF">SAMN04487995_2196</name>
</gene>
<dbReference type="NCBIfam" id="TIGR00150">
    <property type="entry name" value="T6A_YjeE"/>
    <property type="match status" value="1"/>
</dbReference>
<protein>
    <recommendedName>
        <fullName evidence="3">tRNA threonylcarbamoyladenosine biosynthesis protein TsaE</fullName>
    </recommendedName>
    <alternativeName>
        <fullName evidence="10">t(6)A37 threonylcarbamoyladenosine biosynthesis protein TsaE</fullName>
    </alternativeName>
</protein>
<dbReference type="PANTHER" id="PTHR33540:SF2">
    <property type="entry name" value="TRNA THREONYLCARBAMOYLADENOSINE BIOSYNTHESIS PROTEIN TSAE"/>
    <property type="match status" value="1"/>
</dbReference>
<evidence type="ECO:0000256" key="3">
    <source>
        <dbReference type="ARBA" id="ARBA00019010"/>
    </source>
</evidence>
<comment type="subcellular location">
    <subcellularLocation>
        <location evidence="1">Cytoplasm</location>
    </subcellularLocation>
</comment>
<dbReference type="Pfam" id="PF02367">
    <property type="entry name" value="TsaE"/>
    <property type="match status" value="1"/>
</dbReference>
<evidence type="ECO:0000313" key="12">
    <source>
        <dbReference type="Proteomes" id="UP000199532"/>
    </source>
</evidence>
<evidence type="ECO:0000256" key="2">
    <source>
        <dbReference type="ARBA" id="ARBA00007599"/>
    </source>
</evidence>
<dbReference type="GO" id="GO:0005524">
    <property type="term" value="F:ATP binding"/>
    <property type="evidence" value="ECO:0007669"/>
    <property type="project" value="UniProtKB-KW"/>
</dbReference>
<evidence type="ECO:0000256" key="5">
    <source>
        <dbReference type="ARBA" id="ARBA00022694"/>
    </source>
</evidence>
<organism evidence="11 12">
    <name type="scientific">Dyadobacter koreensis</name>
    <dbReference type="NCBI Taxonomy" id="408657"/>
    <lineage>
        <taxon>Bacteria</taxon>
        <taxon>Pseudomonadati</taxon>
        <taxon>Bacteroidota</taxon>
        <taxon>Cytophagia</taxon>
        <taxon>Cytophagales</taxon>
        <taxon>Spirosomataceae</taxon>
        <taxon>Dyadobacter</taxon>
    </lineage>
</organism>
<evidence type="ECO:0000256" key="8">
    <source>
        <dbReference type="ARBA" id="ARBA00022840"/>
    </source>
</evidence>
<dbReference type="OrthoDB" id="9815896at2"/>
<evidence type="ECO:0000313" key="11">
    <source>
        <dbReference type="EMBL" id="SEI78358.1"/>
    </source>
</evidence>
<keyword evidence="5" id="KW-0819">tRNA processing</keyword>
<evidence type="ECO:0000256" key="1">
    <source>
        <dbReference type="ARBA" id="ARBA00004496"/>
    </source>
</evidence>
<keyword evidence="8" id="KW-0067">ATP-binding</keyword>
<keyword evidence="9" id="KW-0460">Magnesium</keyword>
<dbReference type="STRING" id="408657.SAMN04487995_2196"/>
<keyword evidence="12" id="KW-1185">Reference proteome</keyword>
<dbReference type="Gene3D" id="3.40.50.300">
    <property type="entry name" value="P-loop containing nucleotide triphosphate hydrolases"/>
    <property type="match status" value="1"/>
</dbReference>
<evidence type="ECO:0000256" key="10">
    <source>
        <dbReference type="ARBA" id="ARBA00032441"/>
    </source>
</evidence>
<dbReference type="AlphaFoldDB" id="A0A1H6TE82"/>
<evidence type="ECO:0000256" key="4">
    <source>
        <dbReference type="ARBA" id="ARBA00022490"/>
    </source>
</evidence>
<dbReference type="InterPro" id="IPR027417">
    <property type="entry name" value="P-loop_NTPase"/>
</dbReference>
<reference evidence="11 12" key="1">
    <citation type="submission" date="2016-10" db="EMBL/GenBank/DDBJ databases">
        <authorList>
            <person name="de Groot N.N."/>
        </authorList>
    </citation>
    <scope>NUCLEOTIDE SEQUENCE [LARGE SCALE GENOMIC DNA]</scope>
    <source>
        <strain evidence="11 12">DSM 19938</strain>
    </source>
</reference>
<keyword evidence="4" id="KW-0963">Cytoplasm</keyword>
<comment type="similarity">
    <text evidence="2">Belongs to the TsaE family.</text>
</comment>